<dbReference type="GO" id="GO:0009897">
    <property type="term" value="C:external side of plasma membrane"/>
    <property type="evidence" value="ECO:0007669"/>
    <property type="project" value="TreeGrafter"/>
</dbReference>
<keyword evidence="5" id="KW-0675">Receptor</keyword>
<protein>
    <submittedName>
        <fullName evidence="5">B-cell antigen receptor complex-associated protein beta chain</fullName>
    </submittedName>
</protein>
<dbReference type="SUPFAM" id="SSF48726">
    <property type="entry name" value="Immunoglobulin"/>
    <property type="match status" value="4"/>
</dbReference>
<dbReference type="GO" id="GO:0050853">
    <property type="term" value="P:B cell receptor signaling pathway"/>
    <property type="evidence" value="ECO:0007669"/>
    <property type="project" value="TreeGrafter"/>
</dbReference>
<dbReference type="InterPro" id="IPR013783">
    <property type="entry name" value="Ig-like_fold"/>
</dbReference>
<feature type="transmembrane region" description="Helical" evidence="2">
    <location>
        <begin position="656"/>
        <end position="674"/>
    </location>
</feature>
<evidence type="ECO:0000256" key="2">
    <source>
        <dbReference type="SAM" id="Phobius"/>
    </source>
</evidence>
<keyword evidence="6" id="KW-1185">Reference proteome</keyword>
<evidence type="ECO:0000256" key="3">
    <source>
        <dbReference type="SAM" id="SignalP"/>
    </source>
</evidence>
<dbReference type="Gene3D" id="2.60.40.10">
    <property type="entry name" value="Immunoglobulins"/>
    <property type="match status" value="4"/>
</dbReference>
<organism evidence="5 6">
    <name type="scientific">Merluccius polli</name>
    <name type="common">Benguela hake</name>
    <name type="synonym">Merluccius cadenati</name>
    <dbReference type="NCBI Taxonomy" id="89951"/>
    <lineage>
        <taxon>Eukaryota</taxon>
        <taxon>Metazoa</taxon>
        <taxon>Chordata</taxon>
        <taxon>Craniata</taxon>
        <taxon>Vertebrata</taxon>
        <taxon>Euteleostomi</taxon>
        <taxon>Actinopterygii</taxon>
        <taxon>Neopterygii</taxon>
        <taxon>Teleostei</taxon>
        <taxon>Neoteleostei</taxon>
        <taxon>Acanthomorphata</taxon>
        <taxon>Zeiogadaria</taxon>
        <taxon>Gadariae</taxon>
        <taxon>Gadiformes</taxon>
        <taxon>Gadoidei</taxon>
        <taxon>Merlucciidae</taxon>
        <taxon>Merluccius</taxon>
    </lineage>
</organism>
<dbReference type="CDD" id="cd00096">
    <property type="entry name" value="Ig"/>
    <property type="match status" value="1"/>
</dbReference>
<dbReference type="InterPro" id="IPR003599">
    <property type="entry name" value="Ig_sub"/>
</dbReference>
<reference evidence="5" key="1">
    <citation type="journal article" date="2023" name="Front. Mar. Sci.">
        <title>A new Merluccius polli reference genome to investigate the effects of global change in West African waters.</title>
        <authorList>
            <person name="Mateo J.L."/>
            <person name="Blanco-Fernandez C."/>
            <person name="Garcia-Vazquez E."/>
            <person name="Machado-Schiaffino G."/>
        </authorList>
    </citation>
    <scope>NUCLEOTIDE SEQUENCE</scope>
    <source>
        <strain evidence="5">C29</strain>
        <tissue evidence="5">Fin</tissue>
    </source>
</reference>
<keyword evidence="2" id="KW-0812">Transmembrane</keyword>
<feature type="chain" id="PRO_5041448082" evidence="3">
    <location>
        <begin position="20"/>
        <end position="728"/>
    </location>
</feature>
<dbReference type="PANTHER" id="PTHR14334:SF2">
    <property type="entry name" value="B-CELL ANTIGEN RECEPTOR COMPLEX-ASSOCIATED PROTEIN BETA CHAIN"/>
    <property type="match status" value="1"/>
</dbReference>
<dbReference type="GO" id="GO:0019815">
    <property type="term" value="C:B cell receptor complex"/>
    <property type="evidence" value="ECO:0007669"/>
    <property type="project" value="TreeGrafter"/>
</dbReference>
<dbReference type="InterPro" id="IPR003598">
    <property type="entry name" value="Ig_sub2"/>
</dbReference>
<dbReference type="InterPro" id="IPR007110">
    <property type="entry name" value="Ig-like_dom"/>
</dbReference>
<dbReference type="SMART" id="SM00408">
    <property type="entry name" value="IGc2"/>
    <property type="match status" value="4"/>
</dbReference>
<proteinExistence type="predicted"/>
<feature type="domain" description="Ig-like" evidence="4">
    <location>
        <begin position="380"/>
        <end position="480"/>
    </location>
</feature>
<dbReference type="EMBL" id="JAOPHQ010000381">
    <property type="protein sequence ID" value="KAK0154638.1"/>
    <property type="molecule type" value="Genomic_DNA"/>
</dbReference>
<dbReference type="GO" id="GO:0030183">
    <property type="term" value="P:B cell differentiation"/>
    <property type="evidence" value="ECO:0007669"/>
    <property type="project" value="TreeGrafter"/>
</dbReference>
<gene>
    <name evidence="5" type="primary">CD79B</name>
    <name evidence="5" type="ORF">N1851_003052</name>
</gene>
<dbReference type="InterPro" id="IPR013151">
    <property type="entry name" value="Immunoglobulin_dom"/>
</dbReference>
<feature type="transmembrane region" description="Helical" evidence="2">
    <location>
        <begin position="136"/>
        <end position="154"/>
    </location>
</feature>
<dbReference type="PANTHER" id="PTHR14334">
    <property type="entry name" value="B-CELL ANTIGEN RECEPTOR COMPLEX-ASSOCIATED PROTEIN"/>
    <property type="match status" value="1"/>
</dbReference>
<dbReference type="PROSITE" id="PS50835">
    <property type="entry name" value="IG_LIKE"/>
    <property type="match status" value="4"/>
</dbReference>
<name>A0AA47PBT0_MERPO</name>
<accession>A0AA47PBT0</accession>
<feature type="domain" description="Ig-like" evidence="4">
    <location>
        <begin position="543"/>
        <end position="643"/>
    </location>
</feature>
<feature type="transmembrane region" description="Helical" evidence="2">
    <location>
        <begin position="493"/>
        <end position="511"/>
    </location>
</feature>
<dbReference type="Pfam" id="PF00047">
    <property type="entry name" value="ig"/>
    <property type="match status" value="2"/>
</dbReference>
<evidence type="ECO:0000256" key="1">
    <source>
        <dbReference type="ARBA" id="ARBA00023319"/>
    </source>
</evidence>
<feature type="domain" description="Ig-like" evidence="4">
    <location>
        <begin position="187"/>
        <end position="291"/>
    </location>
</feature>
<sequence length="728" mass="81255">MRWLLVGVCGLALVHLSASLPEAGRITQMPRFLGVMAGRTVEIHCSCPQPPPLLVDWVWTPDSDLEAEEPVTPEKVLMNRQTGRPIATLVLLHVTPEASGVYYCKVNGTRGPGTGLQVVRPINIHKAEYRSRMKDALIFLQAVMLAICVAAPLLRRYTLIKKEDVIYEDPPQDHIYEGLMVETSSLPEAGRITQMPRFLGVAVGHTVDIHCRFPQRPPLSVDWVWTPDSDLEAEEPVTPKPKVLLMEGQTGRPIATLVLLDVTPEASGVYYCKVNGTRGPGTGLEVVRPINIHKAEYRSRMKDALIFLQAVMLAICVAAPLLRRYTLIKKEDVIYEDPPQDHIYEGLMLETCEGALYEELSAYAQASGLWTGFASLTEAGHITQMPRFLGVKAGRTVVIHCRFPQRPPLSVDWVRTPDSDLEAEEPVTPKPKVVMEEQTGRPIATLVLLDVTPEASGVYYCKVNGTRGPGTGLEVVRPINIHKAEYRSRMKDALIFLQAVMLAICVAAPLLRRYTLIKKEDLIYEDMPQDHIYEVCASLLEAGHITQMPRFLGVKAGRTVVIHCRFPQRPPLSVDWVRTPDLDLESEEPVTPKPKVVMEEQTGRPIATLVLLDVTPEASGVYYCKVNGTRGPGTGLEVVRPINIHKAEYRSRMKDALIFLQAVMLAICVAAPLLRRYTLIKKEDVIYEDPQQKHIFEGLEVETCEGALIENIYTYAPQISTARVPWEK</sequence>
<dbReference type="SMART" id="SM00409">
    <property type="entry name" value="IG"/>
    <property type="match status" value="4"/>
</dbReference>
<keyword evidence="2" id="KW-0472">Membrane</keyword>
<feature type="transmembrane region" description="Helical" evidence="2">
    <location>
        <begin position="304"/>
        <end position="322"/>
    </location>
</feature>
<dbReference type="Proteomes" id="UP001174136">
    <property type="component" value="Unassembled WGS sequence"/>
</dbReference>
<keyword evidence="2" id="KW-1133">Transmembrane helix</keyword>
<evidence type="ECO:0000313" key="5">
    <source>
        <dbReference type="EMBL" id="KAK0154638.1"/>
    </source>
</evidence>
<evidence type="ECO:0000313" key="6">
    <source>
        <dbReference type="Proteomes" id="UP001174136"/>
    </source>
</evidence>
<keyword evidence="1" id="KW-0393">Immunoglobulin domain</keyword>
<keyword evidence="3" id="KW-0732">Signal</keyword>
<dbReference type="SMART" id="SM00406">
    <property type="entry name" value="IGv"/>
    <property type="match status" value="2"/>
</dbReference>
<dbReference type="AlphaFoldDB" id="A0AA47PBT0"/>
<feature type="domain" description="Ig-like" evidence="4">
    <location>
        <begin position="21"/>
        <end position="123"/>
    </location>
</feature>
<evidence type="ECO:0000259" key="4">
    <source>
        <dbReference type="PROSITE" id="PS50835"/>
    </source>
</evidence>
<dbReference type="InterPro" id="IPR036179">
    <property type="entry name" value="Ig-like_dom_sf"/>
</dbReference>
<feature type="signal peptide" evidence="3">
    <location>
        <begin position="1"/>
        <end position="19"/>
    </location>
</feature>
<comment type="caution">
    <text evidence="5">The sequence shown here is derived from an EMBL/GenBank/DDBJ whole genome shotgun (WGS) entry which is preliminary data.</text>
</comment>
<dbReference type="InterPro" id="IPR013106">
    <property type="entry name" value="Ig_V-set"/>
</dbReference>